<name>A0A0D8ICU0_9CLOT</name>
<organism evidence="1 2">
    <name type="scientific">Clostridium aceticum</name>
    <dbReference type="NCBI Taxonomy" id="84022"/>
    <lineage>
        <taxon>Bacteria</taxon>
        <taxon>Bacillati</taxon>
        <taxon>Bacillota</taxon>
        <taxon>Clostridia</taxon>
        <taxon>Eubacteriales</taxon>
        <taxon>Clostridiaceae</taxon>
        <taxon>Clostridium</taxon>
    </lineage>
</organism>
<reference evidence="1 2" key="1">
    <citation type="submission" date="2014-10" db="EMBL/GenBank/DDBJ databases">
        <title>Genome sequence of Clostridium aceticum DSM 1496.</title>
        <authorList>
            <person name="Poehlein A."/>
            <person name="Schiel-Bengelsdorf B."/>
            <person name="Gottschalk G."/>
            <person name="Duerre P."/>
            <person name="Daniel R."/>
        </authorList>
    </citation>
    <scope>NUCLEOTIDE SEQUENCE [LARGE SCALE GENOMIC DNA]</scope>
    <source>
        <strain evidence="1 2">DSM 1496</strain>
    </source>
</reference>
<dbReference type="RefSeq" id="WP_044823954.1">
    <property type="nucleotide sequence ID" value="NZ_CP009687.1"/>
</dbReference>
<dbReference type="AlphaFoldDB" id="A0A0D8ICU0"/>
<proteinExistence type="predicted"/>
<keyword evidence="2" id="KW-1185">Reference proteome</keyword>
<protein>
    <submittedName>
        <fullName evidence="1">Uncharacterized protein</fullName>
    </submittedName>
</protein>
<dbReference type="EMBL" id="CP009687">
    <property type="protein sequence ID" value="AKL95249.1"/>
    <property type="molecule type" value="Genomic_DNA"/>
</dbReference>
<dbReference type="GO" id="GO:0015661">
    <property type="term" value="F:L-lysine efflux transmembrane transporter activity"/>
    <property type="evidence" value="ECO:0007669"/>
    <property type="project" value="InterPro"/>
</dbReference>
<gene>
    <name evidence="1" type="ORF">CACET_c18010</name>
</gene>
<dbReference type="OrthoDB" id="1958093at2"/>
<evidence type="ECO:0000313" key="2">
    <source>
        <dbReference type="Proteomes" id="UP000035704"/>
    </source>
</evidence>
<dbReference type="InterPro" id="IPR005642">
    <property type="entry name" value="LysO"/>
</dbReference>
<accession>A0A0D8ICU0</accession>
<dbReference type="KEGG" id="cace:CACET_c18010"/>
<sequence>MNILLYLAILILGAIIGYKNILGDFISEKIGIIQNYALLFLLFIMGISIGIDENVIRYFGVIGYQSVILAVFSIVGSILAVKLIAKKVL</sequence>
<dbReference type="Proteomes" id="UP000035704">
    <property type="component" value="Chromosome"/>
</dbReference>
<dbReference type="Pfam" id="PF03956">
    <property type="entry name" value="Lys_export"/>
    <property type="match status" value="1"/>
</dbReference>
<dbReference type="STRING" id="84022.CACET_c18010"/>
<dbReference type="PATRIC" id="fig|84022.5.peg.3258"/>
<evidence type="ECO:0000313" key="1">
    <source>
        <dbReference type="EMBL" id="AKL95249.1"/>
    </source>
</evidence>